<accession>A0A1H6S3P8</accession>
<evidence type="ECO:0000313" key="2">
    <source>
        <dbReference type="Proteomes" id="UP000199532"/>
    </source>
</evidence>
<dbReference type="STRING" id="408657.SAMN04487995_1610"/>
<reference evidence="1 2" key="1">
    <citation type="submission" date="2016-10" db="EMBL/GenBank/DDBJ databases">
        <authorList>
            <person name="de Groot N.N."/>
        </authorList>
    </citation>
    <scope>NUCLEOTIDE SEQUENCE [LARGE SCALE GENOMIC DNA]</scope>
    <source>
        <strain evidence="1 2">DSM 19938</strain>
    </source>
</reference>
<dbReference type="EMBL" id="FNXY01000002">
    <property type="protein sequence ID" value="SEI60494.1"/>
    <property type="molecule type" value="Genomic_DNA"/>
</dbReference>
<protein>
    <recommendedName>
        <fullName evidence="3">Acyl-protein synthetase, LuxE</fullName>
    </recommendedName>
</protein>
<dbReference type="Proteomes" id="UP000199532">
    <property type="component" value="Unassembled WGS sequence"/>
</dbReference>
<organism evidence="1 2">
    <name type="scientific">Dyadobacter koreensis</name>
    <dbReference type="NCBI Taxonomy" id="408657"/>
    <lineage>
        <taxon>Bacteria</taxon>
        <taxon>Pseudomonadati</taxon>
        <taxon>Bacteroidota</taxon>
        <taxon>Cytophagia</taxon>
        <taxon>Cytophagales</taxon>
        <taxon>Spirosomataceae</taxon>
        <taxon>Dyadobacter</taxon>
    </lineage>
</organism>
<gene>
    <name evidence="1" type="ORF">SAMN04487995_1610</name>
</gene>
<keyword evidence="2" id="KW-1185">Reference proteome</keyword>
<evidence type="ECO:0000313" key="1">
    <source>
        <dbReference type="EMBL" id="SEI60494.1"/>
    </source>
</evidence>
<proteinExistence type="predicted"/>
<name>A0A1H6S3P8_9BACT</name>
<sequence length="401" mass="45396">MPFSELANRFFTGLPNNASAGFCIEYFSQRLYTTKLLTSNFVLLITKVLRLELQSNILPLEIRQQLRQQIIDLKPAGFESLALRIFQYQAKNNPVYSRYISYLNIDIEKVTELIHIPFLPIQFFKNHTIKSGTPPEPTVIFESSGTSGTSTSRHALYDAPLYQSVSTSIFEQNYGHLKNFHLLVLLPSYLERNNSSLVYMMQHFIDEADSPYSNFYLHNTDEMLKRLKNLATNPDGRNILLMGVTFALLDLAESGIDFSFFKNIANLKIMDTGGMKGRRQELLREEVHDILKGSFAVPEIHSEYGMTELLSQSYSPGSGLFIPGNTMRILLRDVNDPFSIFDHNLSGSKTGGINVIDLANLDSCSFIETQDLGRFGTKPGTFYVMGRFDNSDIRGCNLLVL</sequence>
<dbReference type="AlphaFoldDB" id="A0A1H6S3P8"/>
<dbReference type="InterPro" id="IPR042099">
    <property type="entry name" value="ANL_N_sf"/>
</dbReference>
<dbReference type="Gene3D" id="3.40.50.12780">
    <property type="entry name" value="N-terminal domain of ligase-like"/>
    <property type="match status" value="1"/>
</dbReference>
<evidence type="ECO:0008006" key="3">
    <source>
        <dbReference type="Google" id="ProtNLM"/>
    </source>
</evidence>